<dbReference type="AlphaFoldDB" id="A0A453GDS3"/>
<accession>A0A453GDS3</accession>
<reference evidence="2" key="5">
    <citation type="journal article" date="2021" name="G3 (Bethesda)">
        <title>Aegilops tauschii genome assembly Aet v5.0 features greater sequence contiguity and improved annotation.</title>
        <authorList>
            <person name="Wang L."/>
            <person name="Zhu T."/>
            <person name="Rodriguez J.C."/>
            <person name="Deal K.R."/>
            <person name="Dubcovsky J."/>
            <person name="McGuire P.E."/>
            <person name="Lux T."/>
            <person name="Spannagl M."/>
            <person name="Mayer K.F.X."/>
            <person name="Baldrich P."/>
            <person name="Meyers B.C."/>
            <person name="Huo N."/>
            <person name="Gu Y.Q."/>
            <person name="Zhou H."/>
            <person name="Devos K.M."/>
            <person name="Bennetzen J.L."/>
            <person name="Unver T."/>
            <person name="Budak H."/>
            <person name="Gulick P.J."/>
            <person name="Galiba G."/>
            <person name="Kalapos B."/>
            <person name="Nelson D.R."/>
            <person name="Li P."/>
            <person name="You F.M."/>
            <person name="Luo M.C."/>
            <person name="Dvorak J."/>
        </authorList>
    </citation>
    <scope>NUCLEOTIDE SEQUENCE [LARGE SCALE GENOMIC DNA]</scope>
    <source>
        <strain evidence="2">cv. AL8/78</strain>
    </source>
</reference>
<dbReference type="EnsemblPlants" id="AET3Gv20974500.4">
    <property type="protein sequence ID" value="AET3Gv20974500.4"/>
    <property type="gene ID" value="AET3Gv20974500"/>
</dbReference>
<keyword evidence="1" id="KW-0472">Membrane</keyword>
<protein>
    <submittedName>
        <fullName evidence="2">Uncharacterized protein</fullName>
    </submittedName>
</protein>
<dbReference type="GeneID" id="109770012"/>
<feature type="transmembrane region" description="Helical" evidence="1">
    <location>
        <begin position="21"/>
        <end position="38"/>
    </location>
</feature>
<sequence>MLREAITRPLLCMRKELHDRVAWRVIVICLVCSPPAFLEMRSLFHIWFLATGMGSVLGLCTAVVSSVLDILLEPMGWGISMELGQKFPFTHAYFPSQQRDLLAILTGTISCRRFLDLVSCIEAMVFLGKASSDNSSLKIQSQTSKGSHFRMKQPSKGLVKFKYSSACALLFHQEGSQGYLSEVLSEEKTAESISDISLAQKAAFYLSWVLCPSNVDECQMLANNMVELSHSWARNNKKRPSNAHHSSTVNHRRRLRVPTVGDTEKLHASTNPVSSFIRDFDDRCVKFCRITAVSQVQGAEQLDVPLSCPNFLHLRVPLGVLLVSSACISEQDCNVLLHYASTGLVLESKEVQTKRKDQAGNDVFSSSRGGFTERSAFSGACLIFGWLDIIEDMSAVIFECEDTCRHFVSQLRTKTGPYLLKCVNLFLNEAGHDKDFVIDLRDRLLDWINEGQSFDGCEAFKDVIVQMNAKIQPSS</sequence>
<dbReference type="Proteomes" id="UP000015105">
    <property type="component" value="Chromosome 3D"/>
</dbReference>
<reference evidence="3" key="2">
    <citation type="journal article" date="2017" name="Nat. Plants">
        <title>The Aegilops tauschii genome reveals multiple impacts of transposons.</title>
        <authorList>
            <person name="Zhao G."/>
            <person name="Zou C."/>
            <person name="Li K."/>
            <person name="Wang K."/>
            <person name="Li T."/>
            <person name="Gao L."/>
            <person name="Zhang X."/>
            <person name="Wang H."/>
            <person name="Yang Z."/>
            <person name="Liu X."/>
            <person name="Jiang W."/>
            <person name="Mao L."/>
            <person name="Kong X."/>
            <person name="Jiao Y."/>
            <person name="Jia J."/>
        </authorList>
    </citation>
    <scope>NUCLEOTIDE SEQUENCE [LARGE SCALE GENOMIC DNA]</scope>
    <source>
        <strain evidence="3">cv. AL8/78</strain>
    </source>
</reference>
<reference evidence="3" key="1">
    <citation type="journal article" date="2014" name="Science">
        <title>Ancient hybridizations among the ancestral genomes of bread wheat.</title>
        <authorList>
            <consortium name="International Wheat Genome Sequencing Consortium,"/>
            <person name="Marcussen T."/>
            <person name="Sandve S.R."/>
            <person name="Heier L."/>
            <person name="Spannagl M."/>
            <person name="Pfeifer M."/>
            <person name="Jakobsen K.S."/>
            <person name="Wulff B.B."/>
            <person name="Steuernagel B."/>
            <person name="Mayer K.F."/>
            <person name="Olsen O.A."/>
        </authorList>
    </citation>
    <scope>NUCLEOTIDE SEQUENCE [LARGE SCALE GENOMIC DNA]</scope>
    <source>
        <strain evidence="3">cv. AL8/78</strain>
    </source>
</reference>
<dbReference type="PANTHER" id="PTHR48221">
    <property type="entry name" value="ACYL-COA SYNTHETASE FAMILY PROTEIN"/>
    <property type="match status" value="1"/>
</dbReference>
<dbReference type="PANTHER" id="PTHR48221:SF2">
    <property type="entry name" value="ACYL-COA SYNTHETASE FAMILY PROTEIN"/>
    <property type="match status" value="1"/>
</dbReference>
<dbReference type="RefSeq" id="XP_073367161.1">
    <property type="nucleotide sequence ID" value="XM_073511060.1"/>
</dbReference>
<reference evidence="2" key="4">
    <citation type="submission" date="2019-03" db="UniProtKB">
        <authorList>
            <consortium name="EnsemblPlants"/>
        </authorList>
    </citation>
    <scope>IDENTIFICATION</scope>
</reference>
<proteinExistence type="predicted"/>
<evidence type="ECO:0000313" key="2">
    <source>
        <dbReference type="EnsemblPlants" id="AET3Gv20974500.4"/>
    </source>
</evidence>
<reference evidence="2" key="3">
    <citation type="journal article" date="2017" name="Nature">
        <title>Genome sequence of the progenitor of the wheat D genome Aegilops tauschii.</title>
        <authorList>
            <person name="Luo M.C."/>
            <person name="Gu Y.Q."/>
            <person name="Puiu D."/>
            <person name="Wang H."/>
            <person name="Twardziok S.O."/>
            <person name="Deal K.R."/>
            <person name="Huo N."/>
            <person name="Zhu T."/>
            <person name="Wang L."/>
            <person name="Wang Y."/>
            <person name="McGuire P.E."/>
            <person name="Liu S."/>
            <person name="Long H."/>
            <person name="Ramasamy R.K."/>
            <person name="Rodriguez J.C."/>
            <person name="Van S.L."/>
            <person name="Yuan L."/>
            <person name="Wang Z."/>
            <person name="Xia Z."/>
            <person name="Xiao L."/>
            <person name="Anderson O.D."/>
            <person name="Ouyang S."/>
            <person name="Liang Y."/>
            <person name="Zimin A.V."/>
            <person name="Pertea G."/>
            <person name="Qi P."/>
            <person name="Bennetzen J.L."/>
            <person name="Dai X."/>
            <person name="Dawson M.W."/>
            <person name="Muller H.G."/>
            <person name="Kugler K."/>
            <person name="Rivarola-Duarte L."/>
            <person name="Spannagl M."/>
            <person name="Mayer K.F.X."/>
            <person name="Lu F.H."/>
            <person name="Bevan M.W."/>
            <person name="Leroy P."/>
            <person name="Li P."/>
            <person name="You F.M."/>
            <person name="Sun Q."/>
            <person name="Liu Z."/>
            <person name="Lyons E."/>
            <person name="Wicker T."/>
            <person name="Salzberg S.L."/>
            <person name="Devos K.M."/>
            <person name="Dvorak J."/>
        </authorList>
    </citation>
    <scope>NUCLEOTIDE SEQUENCE [LARGE SCALE GENOMIC DNA]</scope>
    <source>
        <strain evidence="2">cv. AL8/78</strain>
    </source>
</reference>
<organism evidence="2 3">
    <name type="scientific">Aegilops tauschii subsp. strangulata</name>
    <name type="common">Goatgrass</name>
    <dbReference type="NCBI Taxonomy" id="200361"/>
    <lineage>
        <taxon>Eukaryota</taxon>
        <taxon>Viridiplantae</taxon>
        <taxon>Streptophyta</taxon>
        <taxon>Embryophyta</taxon>
        <taxon>Tracheophyta</taxon>
        <taxon>Spermatophyta</taxon>
        <taxon>Magnoliopsida</taxon>
        <taxon>Liliopsida</taxon>
        <taxon>Poales</taxon>
        <taxon>Poaceae</taxon>
        <taxon>BOP clade</taxon>
        <taxon>Pooideae</taxon>
        <taxon>Triticodae</taxon>
        <taxon>Triticeae</taxon>
        <taxon>Triticinae</taxon>
        <taxon>Aegilops</taxon>
    </lineage>
</organism>
<keyword evidence="1" id="KW-1133">Transmembrane helix</keyword>
<evidence type="ECO:0000256" key="1">
    <source>
        <dbReference type="SAM" id="Phobius"/>
    </source>
</evidence>
<keyword evidence="3" id="KW-1185">Reference proteome</keyword>
<evidence type="ECO:0000313" key="3">
    <source>
        <dbReference type="Proteomes" id="UP000015105"/>
    </source>
</evidence>
<dbReference type="Gramene" id="AET3Gv20974500.4">
    <property type="protein sequence ID" value="AET3Gv20974500.4"/>
    <property type="gene ID" value="AET3Gv20974500"/>
</dbReference>
<name>A0A453GDS3_AEGTS</name>
<keyword evidence="1" id="KW-0812">Transmembrane</keyword>